<reference evidence="3 4" key="1">
    <citation type="submission" date="2016-07" db="EMBL/GenBank/DDBJ databases">
        <title>Pervasive Adenine N6-methylation of Active Genes in Fungi.</title>
        <authorList>
            <consortium name="DOE Joint Genome Institute"/>
            <person name="Mondo S.J."/>
            <person name="Dannebaum R.O."/>
            <person name="Kuo R.C."/>
            <person name="Labutti K."/>
            <person name="Haridas S."/>
            <person name="Kuo A."/>
            <person name="Salamov A."/>
            <person name="Ahrendt S.R."/>
            <person name="Lipzen A."/>
            <person name="Sullivan W."/>
            <person name="Andreopoulos W.B."/>
            <person name="Clum A."/>
            <person name="Lindquist E."/>
            <person name="Daum C."/>
            <person name="Ramamoorthy G.K."/>
            <person name="Gryganskyi A."/>
            <person name="Culley D."/>
            <person name="Magnuson J.K."/>
            <person name="James T.Y."/>
            <person name="O'Malley M.A."/>
            <person name="Stajich J.E."/>
            <person name="Spatafora J.W."/>
            <person name="Visel A."/>
            <person name="Grigoriev I.V."/>
        </authorList>
    </citation>
    <scope>NUCLEOTIDE SEQUENCE [LARGE SCALE GENOMIC DNA]</scope>
    <source>
        <strain evidence="3 4">NRRL 1336</strain>
    </source>
</reference>
<dbReference type="STRING" id="90262.A0A1X2IGU5"/>
<dbReference type="GO" id="GO:0008168">
    <property type="term" value="F:methyltransferase activity"/>
    <property type="evidence" value="ECO:0007669"/>
    <property type="project" value="TreeGrafter"/>
</dbReference>
<sequence length="473" mass="52144">MGNTESHPPLDDVVVSNLPKRTQQRLSQAQSTTARHQPSSFSFFEAAAVARTPAPKPIQPSHRKPSSASPSTSSKSSSTDGHRRRPPPASSITRDSMASIPDAQLKLIFTEVAGRRYLTTPGTHHHLPCDDDETDRLVILHFLLKYAFKGNVIAPVIPKLKQSKAQVLDIGCGGGTWVLEMASEYPSAEFYGIDFLPSFPKSVKPTNAHFSQHNFLATLPFPNSSLDFVHMRFMLPVLTRTQLETILGEIARVLKPLGTVEIVDVDLRIQRPGTLCQSLLNDELRNAFQRNQIELLQSHQLSALLMSQSSGDGFVDIHQQQVTIPLGWGGQVGQVHAQCTESFYKSLSPTIRNAVKNKSPPITPSWQPTSDTEHYMMGLSDTAIEQAMKECLRFQSHLNWYTCYAQKSLVPPSALSSPHLLSSNSSSTTTTPSMRSATKMDPLPPHIGVTGQPDPMLDGNWDTINDFVDGYID</sequence>
<dbReference type="PANTHER" id="PTHR43591">
    <property type="entry name" value="METHYLTRANSFERASE"/>
    <property type="match status" value="1"/>
</dbReference>
<evidence type="ECO:0000256" key="1">
    <source>
        <dbReference type="SAM" id="MobiDB-lite"/>
    </source>
</evidence>
<dbReference type="AlphaFoldDB" id="A0A1X2IGU5"/>
<feature type="domain" description="Methyltransferase" evidence="2">
    <location>
        <begin position="167"/>
        <end position="258"/>
    </location>
</feature>
<feature type="compositionally biased region" description="Low complexity" evidence="1">
    <location>
        <begin position="66"/>
        <end position="79"/>
    </location>
</feature>
<dbReference type="CDD" id="cd02440">
    <property type="entry name" value="AdoMet_MTases"/>
    <property type="match status" value="1"/>
</dbReference>
<proteinExistence type="predicted"/>
<feature type="compositionally biased region" description="Low complexity" evidence="1">
    <location>
        <begin position="39"/>
        <end position="48"/>
    </location>
</feature>
<feature type="region of interest" description="Disordered" evidence="1">
    <location>
        <begin position="415"/>
        <end position="456"/>
    </location>
</feature>
<evidence type="ECO:0000313" key="4">
    <source>
        <dbReference type="Proteomes" id="UP000193560"/>
    </source>
</evidence>
<accession>A0A1X2IGU5</accession>
<dbReference type="Proteomes" id="UP000193560">
    <property type="component" value="Unassembled WGS sequence"/>
</dbReference>
<dbReference type="OrthoDB" id="2013972at2759"/>
<evidence type="ECO:0000313" key="3">
    <source>
        <dbReference type="EMBL" id="ORZ16335.1"/>
    </source>
</evidence>
<dbReference type="Gene3D" id="3.40.50.150">
    <property type="entry name" value="Vaccinia Virus protein VP39"/>
    <property type="match status" value="1"/>
</dbReference>
<dbReference type="PANTHER" id="PTHR43591:SF24">
    <property type="entry name" value="2-METHOXY-6-POLYPRENYL-1,4-BENZOQUINOL METHYLASE, MITOCHONDRIAL"/>
    <property type="match status" value="1"/>
</dbReference>
<organism evidence="3 4">
    <name type="scientific">Absidia repens</name>
    <dbReference type="NCBI Taxonomy" id="90262"/>
    <lineage>
        <taxon>Eukaryota</taxon>
        <taxon>Fungi</taxon>
        <taxon>Fungi incertae sedis</taxon>
        <taxon>Mucoromycota</taxon>
        <taxon>Mucoromycotina</taxon>
        <taxon>Mucoromycetes</taxon>
        <taxon>Mucorales</taxon>
        <taxon>Cunninghamellaceae</taxon>
        <taxon>Absidia</taxon>
    </lineage>
</organism>
<evidence type="ECO:0000259" key="2">
    <source>
        <dbReference type="Pfam" id="PF13649"/>
    </source>
</evidence>
<feature type="region of interest" description="Disordered" evidence="1">
    <location>
        <begin position="1"/>
        <end position="96"/>
    </location>
</feature>
<dbReference type="InterPro" id="IPR041698">
    <property type="entry name" value="Methyltransf_25"/>
</dbReference>
<feature type="compositionally biased region" description="Low complexity" evidence="1">
    <location>
        <begin position="415"/>
        <end position="433"/>
    </location>
</feature>
<name>A0A1X2IGU5_9FUNG</name>
<gene>
    <name evidence="3" type="ORF">BCR42DRAFT_451297</name>
</gene>
<dbReference type="EMBL" id="MCGE01000011">
    <property type="protein sequence ID" value="ORZ16335.1"/>
    <property type="molecule type" value="Genomic_DNA"/>
</dbReference>
<dbReference type="Pfam" id="PF13649">
    <property type="entry name" value="Methyltransf_25"/>
    <property type="match status" value="1"/>
</dbReference>
<comment type="caution">
    <text evidence="3">The sequence shown here is derived from an EMBL/GenBank/DDBJ whole genome shotgun (WGS) entry which is preliminary data.</text>
</comment>
<protein>
    <recommendedName>
        <fullName evidence="2">Methyltransferase domain-containing protein</fullName>
    </recommendedName>
</protein>
<feature type="compositionally biased region" description="Polar residues" evidence="1">
    <location>
        <begin position="19"/>
        <end position="38"/>
    </location>
</feature>
<dbReference type="SUPFAM" id="SSF53335">
    <property type="entry name" value="S-adenosyl-L-methionine-dependent methyltransferases"/>
    <property type="match status" value="1"/>
</dbReference>
<dbReference type="InterPro" id="IPR029063">
    <property type="entry name" value="SAM-dependent_MTases_sf"/>
</dbReference>
<keyword evidence="4" id="KW-1185">Reference proteome</keyword>